<gene>
    <name evidence="3" type="ORF">HB770_32205</name>
</gene>
<comment type="cofactor">
    <cofactor evidence="1">
        <name>Mg(2+)</name>
        <dbReference type="ChEBI" id="CHEBI:18420"/>
    </cofactor>
</comment>
<name>A0A2L1CP45_RHILV</name>
<dbReference type="InterPro" id="IPR015797">
    <property type="entry name" value="NUDIX_hydrolase-like_dom_sf"/>
</dbReference>
<dbReference type="Proteomes" id="UP000515518">
    <property type="component" value="Plasmid p_1"/>
</dbReference>
<evidence type="ECO:0000256" key="2">
    <source>
        <dbReference type="ARBA" id="ARBA00022801"/>
    </source>
</evidence>
<dbReference type="PANTHER" id="PTHR21340:SF7">
    <property type="entry name" value="NUDIX HYDROLASE DOMAIN-CONTAINING PROTEIN"/>
    <property type="match status" value="1"/>
</dbReference>
<dbReference type="SUPFAM" id="SSF55811">
    <property type="entry name" value="Nudix"/>
    <property type="match status" value="1"/>
</dbReference>
<evidence type="ECO:0000313" key="3">
    <source>
        <dbReference type="EMBL" id="QND43836.1"/>
    </source>
</evidence>
<geneLocation type="plasmid" evidence="3 4">
    <name>p_1</name>
</geneLocation>
<evidence type="ECO:0000313" key="4">
    <source>
        <dbReference type="Proteomes" id="UP000515518"/>
    </source>
</evidence>
<dbReference type="InterPro" id="IPR051325">
    <property type="entry name" value="Nudix_hydrolase_domain"/>
</dbReference>
<accession>A0A2L1CP45</accession>
<protein>
    <submittedName>
        <fullName evidence="3">NUDIX domain-containing protein</fullName>
    </submittedName>
</protein>
<dbReference type="PROSITE" id="PS00893">
    <property type="entry name" value="NUDIX_BOX"/>
    <property type="match status" value="1"/>
</dbReference>
<dbReference type="AlphaFoldDB" id="A0A2L1CP45"/>
<dbReference type="GO" id="GO:0006754">
    <property type="term" value="P:ATP biosynthetic process"/>
    <property type="evidence" value="ECO:0007669"/>
    <property type="project" value="TreeGrafter"/>
</dbReference>
<dbReference type="EMBL" id="CP050552">
    <property type="protein sequence ID" value="QND43836.1"/>
    <property type="molecule type" value="Genomic_DNA"/>
</dbReference>
<dbReference type="PROSITE" id="PS51462">
    <property type="entry name" value="NUDIX"/>
    <property type="match status" value="1"/>
</dbReference>
<dbReference type="Pfam" id="PF00293">
    <property type="entry name" value="NUDIX"/>
    <property type="match status" value="1"/>
</dbReference>
<dbReference type="CDD" id="cd04662">
    <property type="entry name" value="NUDIX_Hydrolase"/>
    <property type="match status" value="1"/>
</dbReference>
<dbReference type="Gene3D" id="3.90.79.10">
    <property type="entry name" value="Nucleoside Triphosphate Pyrophosphohydrolase"/>
    <property type="match status" value="1"/>
</dbReference>
<proteinExistence type="predicted"/>
<keyword evidence="2" id="KW-0378">Hydrolase</keyword>
<evidence type="ECO:0000256" key="1">
    <source>
        <dbReference type="ARBA" id="ARBA00001946"/>
    </source>
</evidence>
<sequence length="160" mass="17762">MVIRSAGLLIYRRVSGDIEVLLVHPGGPFWARKDEAAWSIPKGLVEAGEDELAAAIRETAEELDIAVNGRFTPLGEYRQPGGKIVIAWSIEADPVLDVNAIQSSEFQMEWPPRSGRVKSFPEVDRAGWFSLPDATIKLLKGQRPMLPDLLTHLERAARSY</sequence>
<dbReference type="PANTHER" id="PTHR21340">
    <property type="entry name" value="DIADENOSINE 5,5-P1,P4-TETRAPHOSPHATE PYROPHOSPHOHYDROLASE MUTT"/>
    <property type="match status" value="1"/>
</dbReference>
<dbReference type="RefSeq" id="WP_018516772.1">
    <property type="nucleotide sequence ID" value="NZ_CP025507.1"/>
</dbReference>
<organism evidence="3 4">
    <name type="scientific">Rhizobium leguminosarum bv. viciae</name>
    <dbReference type="NCBI Taxonomy" id="387"/>
    <lineage>
        <taxon>Bacteria</taxon>
        <taxon>Pseudomonadati</taxon>
        <taxon>Pseudomonadota</taxon>
        <taxon>Alphaproteobacteria</taxon>
        <taxon>Hyphomicrobiales</taxon>
        <taxon>Rhizobiaceae</taxon>
        <taxon>Rhizobium/Agrobacterium group</taxon>
        <taxon>Rhizobium</taxon>
    </lineage>
</organism>
<dbReference type="InterPro" id="IPR000086">
    <property type="entry name" value="NUDIX_hydrolase_dom"/>
</dbReference>
<reference evidence="4" key="1">
    <citation type="journal article" date="2020" name="Mol. Plant Microbe">
        <title>Rhizobial microsymbionts of the narrowly endemic Oxytropis species growing in Kamchatka are characterized by significant genetic diversity and possess a set of genes that are associated with T3SS and T6SS secretion systems and can affect the development of symbiosis.</title>
        <authorList>
            <person name="Safronova V."/>
            <person name="Guro P."/>
            <person name="Sazanova A."/>
            <person name="Kuznetsova I."/>
            <person name="Belimov A."/>
            <person name="Yakubov V."/>
            <person name="Chirak E."/>
            <person name="Afonin A."/>
            <person name="Gogolev Y."/>
            <person name="Andronov E."/>
            <person name="Tikhonovich I."/>
        </authorList>
    </citation>
    <scope>NUCLEOTIDE SEQUENCE [LARGE SCALE GENOMIC DNA]</scope>
    <source>
        <strain evidence="4">RCAM0610</strain>
        <plasmid evidence="4">p_1</plasmid>
    </source>
</reference>
<dbReference type="InterPro" id="IPR020084">
    <property type="entry name" value="NUDIX_hydrolase_CS"/>
</dbReference>
<dbReference type="GO" id="GO:0004081">
    <property type="term" value="F:bis(5'-nucleosyl)-tetraphosphatase (asymmetrical) activity"/>
    <property type="evidence" value="ECO:0007669"/>
    <property type="project" value="TreeGrafter"/>
</dbReference>
<dbReference type="GO" id="GO:0006167">
    <property type="term" value="P:AMP biosynthetic process"/>
    <property type="evidence" value="ECO:0007669"/>
    <property type="project" value="TreeGrafter"/>
</dbReference>
<keyword evidence="3" id="KW-0614">Plasmid</keyword>